<keyword evidence="1" id="KW-0812">Transmembrane</keyword>
<organism evidence="2 3">
    <name type="scientific">Pedobacter riviphilus</name>
    <dbReference type="NCBI Taxonomy" id="2766984"/>
    <lineage>
        <taxon>Bacteria</taxon>
        <taxon>Pseudomonadati</taxon>
        <taxon>Bacteroidota</taxon>
        <taxon>Sphingobacteriia</taxon>
        <taxon>Sphingobacteriales</taxon>
        <taxon>Sphingobacteriaceae</taxon>
        <taxon>Pedobacter</taxon>
    </lineage>
</organism>
<keyword evidence="1" id="KW-0472">Membrane</keyword>
<sequence>MRELKDDLRTIIDVITFGLLYLSFSIIDYPILSYIFLGLWTAYWTWNIYSKIQYRKGKAQYILIPTINDDYSKMTSIILGFILFSLAIILWLWKPEIFNLELILLIVGLLLFINGLLDLPKGKIELQENFLSITGFKGKINVKDIKSLEIMTNKIILVDNTAKTTRFDNFNIDINSAIKIENYFAENCIGREFAIKNNLC</sequence>
<feature type="transmembrane region" description="Helical" evidence="1">
    <location>
        <begin position="71"/>
        <end position="91"/>
    </location>
</feature>
<evidence type="ECO:0000256" key="1">
    <source>
        <dbReference type="SAM" id="Phobius"/>
    </source>
</evidence>
<reference evidence="2 3" key="1">
    <citation type="submission" date="2020-09" db="EMBL/GenBank/DDBJ databases">
        <title>Pedobacter sp. SW-16 isolated from soil near Yeocheon.</title>
        <authorList>
            <person name="Im H.S."/>
            <person name="Joung Y."/>
            <person name="Lee S.-S."/>
        </authorList>
    </citation>
    <scope>NUCLEOTIDE SEQUENCE [LARGE SCALE GENOMIC DNA]</scope>
    <source>
        <strain evidence="2 3">SW-16</strain>
    </source>
</reference>
<gene>
    <name evidence="2" type="ORF">H9N25_02675</name>
</gene>
<evidence type="ECO:0000313" key="3">
    <source>
        <dbReference type="Proteomes" id="UP000516439"/>
    </source>
</evidence>
<dbReference type="EMBL" id="CP061171">
    <property type="protein sequence ID" value="QNR85406.1"/>
    <property type="molecule type" value="Genomic_DNA"/>
</dbReference>
<feature type="transmembrane region" description="Helical" evidence="1">
    <location>
        <begin position="31"/>
        <end position="50"/>
    </location>
</feature>
<keyword evidence="3" id="KW-1185">Reference proteome</keyword>
<accession>A0ABX6TKH3</accession>
<protein>
    <submittedName>
        <fullName evidence="2">Uncharacterized protein</fullName>
    </submittedName>
</protein>
<evidence type="ECO:0000313" key="2">
    <source>
        <dbReference type="EMBL" id="QNR85406.1"/>
    </source>
</evidence>
<name>A0ABX6TKH3_9SPHI</name>
<dbReference type="Proteomes" id="UP000516439">
    <property type="component" value="Chromosome"/>
</dbReference>
<keyword evidence="1" id="KW-1133">Transmembrane helix</keyword>
<feature type="transmembrane region" description="Helical" evidence="1">
    <location>
        <begin position="97"/>
        <end position="117"/>
    </location>
</feature>
<proteinExistence type="predicted"/>
<dbReference type="RefSeq" id="WP_190327868.1">
    <property type="nucleotide sequence ID" value="NZ_CP061171.1"/>
</dbReference>